<dbReference type="EMBL" id="MOBI01000014">
    <property type="protein sequence ID" value="ROM98782.1"/>
    <property type="molecule type" value="Genomic_DNA"/>
</dbReference>
<sequence length="130" mass="14493">MNKAQTAIIANIRKSLNNQDHSSEALPPAPVIKLLDANGKLSHARVSKDGLWVELGYDEFKPGDTVLFYLGSATPGIVDYEDQFTLNEEKNVEALVPEDTIKRLIGETAFALYFVNETTPSNFKYFDVIE</sequence>
<dbReference type="AlphaFoldDB" id="A0A423GSF9"/>
<gene>
    <name evidence="1" type="ORF">BK658_12635</name>
</gene>
<evidence type="ECO:0000313" key="2">
    <source>
        <dbReference type="Proteomes" id="UP000284684"/>
    </source>
</evidence>
<evidence type="ECO:0000313" key="1">
    <source>
        <dbReference type="EMBL" id="ROM98782.1"/>
    </source>
</evidence>
<comment type="caution">
    <text evidence="1">The sequence shown here is derived from an EMBL/GenBank/DDBJ whole genome shotgun (WGS) entry which is preliminary data.</text>
</comment>
<name>A0A423GSF9_9PSED</name>
<accession>A0A423GSF9</accession>
<proteinExistence type="predicted"/>
<dbReference type="Proteomes" id="UP000284684">
    <property type="component" value="Unassembled WGS sequence"/>
</dbReference>
<organism evidence="1 2">
    <name type="scientific">Pseudomonas brassicacearum</name>
    <dbReference type="NCBI Taxonomy" id="930166"/>
    <lineage>
        <taxon>Bacteria</taxon>
        <taxon>Pseudomonadati</taxon>
        <taxon>Pseudomonadota</taxon>
        <taxon>Gammaproteobacteria</taxon>
        <taxon>Pseudomonadales</taxon>
        <taxon>Pseudomonadaceae</taxon>
        <taxon>Pseudomonas</taxon>
    </lineage>
</organism>
<dbReference type="RefSeq" id="WP_123582664.1">
    <property type="nucleotide sequence ID" value="NZ_MOBI01000014.1"/>
</dbReference>
<protein>
    <submittedName>
        <fullName evidence="1">Uncharacterized protein</fullName>
    </submittedName>
</protein>
<reference evidence="1 2" key="1">
    <citation type="submission" date="2016-10" db="EMBL/GenBank/DDBJ databases">
        <title>Comparative genome analysis of multiple Pseudomonas spp. focuses on biocontrol and plant growth promoting traits.</title>
        <authorList>
            <person name="Tao X.-Y."/>
            <person name="Taylor C.G."/>
        </authorList>
    </citation>
    <scope>NUCLEOTIDE SEQUENCE [LARGE SCALE GENOMIC DNA]</scope>
    <source>
        <strain evidence="1 2">37D10</strain>
    </source>
</reference>